<keyword evidence="5 7" id="KW-0521">NADP</keyword>
<evidence type="ECO:0000256" key="1">
    <source>
        <dbReference type="ARBA" id="ARBA00009558"/>
    </source>
</evidence>
<keyword evidence="9" id="KW-1185">Reference proteome</keyword>
<dbReference type="InterPro" id="IPR050999">
    <property type="entry name" value="ADP-ribosyltransferase_ARG"/>
</dbReference>
<dbReference type="Ensembl" id="ENSSLUT00000031462.1">
    <property type="protein sequence ID" value="ENSSLUP00000030505.1"/>
    <property type="gene ID" value="ENSSLUG00000013637.1"/>
</dbReference>
<dbReference type="Pfam" id="PF01129">
    <property type="entry name" value="ART"/>
    <property type="match status" value="1"/>
</dbReference>
<keyword evidence="4" id="KW-0548">Nucleotidyltransferase</keyword>
<evidence type="ECO:0000256" key="2">
    <source>
        <dbReference type="ARBA" id="ARBA00022676"/>
    </source>
</evidence>
<dbReference type="GO" id="GO:0106274">
    <property type="term" value="F:NAD+-protein-arginine ADP-ribosyltransferase activity"/>
    <property type="evidence" value="ECO:0007669"/>
    <property type="project" value="UniProtKB-EC"/>
</dbReference>
<dbReference type="AlphaFoldDB" id="A0A8C9YY89"/>
<dbReference type="PANTHER" id="PTHR10339:SF27">
    <property type="entry name" value="NAD(P)(+)--ARGININE ADP-RIBOSYLTRANSFERASE"/>
    <property type="match status" value="1"/>
</dbReference>
<dbReference type="Proteomes" id="UP000694568">
    <property type="component" value="Unplaced"/>
</dbReference>
<keyword evidence="3 7" id="KW-0808">Transferase</keyword>
<comment type="similarity">
    <text evidence="1 7">Belongs to the Arg-specific ADP-ribosyltransferase family.</text>
</comment>
<evidence type="ECO:0000256" key="4">
    <source>
        <dbReference type="ARBA" id="ARBA00022695"/>
    </source>
</evidence>
<dbReference type="PANTHER" id="PTHR10339">
    <property type="entry name" value="ADP-RIBOSYLTRANSFERASE"/>
    <property type="match status" value="1"/>
</dbReference>
<dbReference type="Gene3D" id="3.90.176.10">
    <property type="entry name" value="Toxin ADP-ribosyltransferase, Chain A, domain 1"/>
    <property type="match status" value="1"/>
</dbReference>
<dbReference type="GO" id="GO:0003950">
    <property type="term" value="F:NAD+ poly-ADP-ribosyltransferase activity"/>
    <property type="evidence" value="ECO:0007669"/>
    <property type="project" value="TreeGrafter"/>
</dbReference>
<dbReference type="InterPro" id="IPR000768">
    <property type="entry name" value="ART"/>
</dbReference>
<protein>
    <recommendedName>
        <fullName evidence="7">NAD(P)(+)--arginine ADP-ribosyltransferase</fullName>
        <ecNumber evidence="7">2.4.2.31</ecNumber>
    </recommendedName>
    <alternativeName>
        <fullName evidence="7">Mono(ADP-ribosyl)transferase</fullName>
    </alternativeName>
</protein>
<proteinExistence type="inferred from homology"/>
<keyword evidence="2 7" id="KW-0328">Glycosyltransferase</keyword>
<accession>A0A8C9YY89</accession>
<sequence>TYRYRARGRSLMCFHWTWPKTLLMTCTMGNTCRMRRKPTKRSEISGTNHSEKKKQIKNKILDKDQIVAIYYYIFGEDNAYLDFNDKVRTQGPQYKTEFGYHALHFLLTTAIQALRASKEDKCLTVYRRVNEYFSQDVQNKEIRFGSFTSASQGDYSKAERFGDKSCFKIITCMGADISNYSKFQNEREVLIPPYEVFKVVKIERSTMKQKLPCEVVYTVKHTRNDSKLNCAFFPR</sequence>
<evidence type="ECO:0000256" key="5">
    <source>
        <dbReference type="ARBA" id="ARBA00022857"/>
    </source>
</evidence>
<organism evidence="8 9">
    <name type="scientific">Sander lucioperca</name>
    <name type="common">Pike-perch</name>
    <name type="synonym">Perca lucioperca</name>
    <dbReference type="NCBI Taxonomy" id="283035"/>
    <lineage>
        <taxon>Eukaryota</taxon>
        <taxon>Metazoa</taxon>
        <taxon>Chordata</taxon>
        <taxon>Craniata</taxon>
        <taxon>Vertebrata</taxon>
        <taxon>Euteleostomi</taxon>
        <taxon>Actinopterygii</taxon>
        <taxon>Neopterygii</taxon>
        <taxon>Teleostei</taxon>
        <taxon>Neoteleostei</taxon>
        <taxon>Acanthomorphata</taxon>
        <taxon>Eupercaria</taxon>
        <taxon>Perciformes</taxon>
        <taxon>Percoidei</taxon>
        <taxon>Percidae</taxon>
        <taxon>Luciopercinae</taxon>
        <taxon>Sander</taxon>
    </lineage>
</organism>
<name>A0A8C9YY89_SANLU</name>
<evidence type="ECO:0000313" key="9">
    <source>
        <dbReference type="Proteomes" id="UP000694568"/>
    </source>
</evidence>
<reference evidence="8" key="1">
    <citation type="submission" date="2025-08" db="UniProtKB">
        <authorList>
            <consortium name="Ensembl"/>
        </authorList>
    </citation>
    <scope>IDENTIFICATION</scope>
</reference>
<dbReference type="GeneTree" id="ENSGT01030000234601"/>
<dbReference type="EC" id="2.4.2.31" evidence="7"/>
<dbReference type="PRINTS" id="PR00970">
    <property type="entry name" value="RIBTRNSFRASE"/>
</dbReference>
<comment type="catalytic activity">
    <reaction evidence="6 7">
        <text>L-arginyl-[protein] + NAD(+) = N(omega)-(ADP-D-ribosyl)-L-arginyl-[protein] + nicotinamide + H(+)</text>
        <dbReference type="Rhea" id="RHEA:19149"/>
        <dbReference type="Rhea" id="RHEA-COMP:10532"/>
        <dbReference type="Rhea" id="RHEA-COMP:15087"/>
        <dbReference type="ChEBI" id="CHEBI:15378"/>
        <dbReference type="ChEBI" id="CHEBI:17154"/>
        <dbReference type="ChEBI" id="CHEBI:29965"/>
        <dbReference type="ChEBI" id="CHEBI:57540"/>
        <dbReference type="ChEBI" id="CHEBI:142554"/>
        <dbReference type="EC" id="2.4.2.31"/>
    </reaction>
</comment>
<keyword evidence="7" id="KW-0520">NAD</keyword>
<reference evidence="8" key="2">
    <citation type="submission" date="2025-09" db="UniProtKB">
        <authorList>
            <consortium name="Ensembl"/>
        </authorList>
    </citation>
    <scope>IDENTIFICATION</scope>
</reference>
<evidence type="ECO:0000313" key="8">
    <source>
        <dbReference type="Ensembl" id="ENSSLUP00000030505.1"/>
    </source>
</evidence>
<dbReference type="GO" id="GO:0016779">
    <property type="term" value="F:nucleotidyltransferase activity"/>
    <property type="evidence" value="ECO:0007669"/>
    <property type="project" value="UniProtKB-KW"/>
</dbReference>
<dbReference type="PROSITE" id="PS51996">
    <property type="entry name" value="TR_MART"/>
    <property type="match status" value="1"/>
</dbReference>
<evidence type="ECO:0000256" key="6">
    <source>
        <dbReference type="ARBA" id="ARBA00047597"/>
    </source>
</evidence>
<evidence type="ECO:0000256" key="3">
    <source>
        <dbReference type="ARBA" id="ARBA00022679"/>
    </source>
</evidence>
<evidence type="ECO:0000256" key="7">
    <source>
        <dbReference type="RuleBase" id="RU361228"/>
    </source>
</evidence>
<dbReference type="SUPFAM" id="SSF56399">
    <property type="entry name" value="ADP-ribosylation"/>
    <property type="match status" value="1"/>
</dbReference>